<organism evidence="1 2">
    <name type="scientific">Candidatus Roizmanbacteria bacterium RIFCSPLOWO2_01_FULL_44_13</name>
    <dbReference type="NCBI Taxonomy" id="1802069"/>
    <lineage>
        <taxon>Bacteria</taxon>
        <taxon>Candidatus Roizmaniibacteriota</taxon>
    </lineage>
</organism>
<reference evidence="1 2" key="1">
    <citation type="journal article" date="2016" name="Nat. Commun.">
        <title>Thousands of microbial genomes shed light on interconnected biogeochemical processes in an aquifer system.</title>
        <authorList>
            <person name="Anantharaman K."/>
            <person name="Brown C.T."/>
            <person name="Hug L.A."/>
            <person name="Sharon I."/>
            <person name="Castelle C.J."/>
            <person name="Probst A.J."/>
            <person name="Thomas B.C."/>
            <person name="Singh A."/>
            <person name="Wilkins M.J."/>
            <person name="Karaoz U."/>
            <person name="Brodie E.L."/>
            <person name="Williams K.H."/>
            <person name="Hubbard S.S."/>
            <person name="Banfield J.F."/>
        </authorList>
    </citation>
    <scope>NUCLEOTIDE SEQUENCE [LARGE SCALE GENOMIC DNA]</scope>
</reference>
<dbReference type="Proteomes" id="UP000178857">
    <property type="component" value="Unassembled WGS sequence"/>
</dbReference>
<dbReference type="STRING" id="1802069.A2970_02205"/>
<name>A0A1F7JB49_9BACT</name>
<comment type="caution">
    <text evidence="1">The sequence shown here is derived from an EMBL/GenBank/DDBJ whole genome shotgun (WGS) entry which is preliminary data.</text>
</comment>
<proteinExistence type="predicted"/>
<dbReference type="EMBL" id="MGAT01000013">
    <property type="protein sequence ID" value="OGK52842.1"/>
    <property type="molecule type" value="Genomic_DNA"/>
</dbReference>
<protein>
    <recommendedName>
        <fullName evidence="3">Lipoprotein</fullName>
    </recommendedName>
</protein>
<sequence length="176" mass="18957">MEIRGGAPRPNPNKLATKIFAGLGLVATATSACTNFDLNRTAAMATWEADQTAFAQNQIVEGYHATQIAQSREAAATPEADYATDPVFCENVQTTVSDAAVKARGNLPENEVKGRDLWVGLNRDGDLHFNTLESILRPNNNSEMDLAYAGDAVCVSLDYDALTDYMGGIFLAQPQK</sequence>
<evidence type="ECO:0000313" key="1">
    <source>
        <dbReference type="EMBL" id="OGK52842.1"/>
    </source>
</evidence>
<gene>
    <name evidence="1" type="ORF">A2970_02205</name>
</gene>
<evidence type="ECO:0000313" key="2">
    <source>
        <dbReference type="Proteomes" id="UP000178857"/>
    </source>
</evidence>
<dbReference type="PROSITE" id="PS51257">
    <property type="entry name" value="PROKAR_LIPOPROTEIN"/>
    <property type="match status" value="1"/>
</dbReference>
<evidence type="ECO:0008006" key="3">
    <source>
        <dbReference type="Google" id="ProtNLM"/>
    </source>
</evidence>
<dbReference type="AlphaFoldDB" id="A0A1F7JB49"/>
<accession>A0A1F7JB49</accession>